<organism evidence="2 3">
    <name type="scientific">Neptuniibacter pectenicola</name>
    <dbReference type="NCBI Taxonomy" id="1806669"/>
    <lineage>
        <taxon>Bacteria</taxon>
        <taxon>Pseudomonadati</taxon>
        <taxon>Pseudomonadota</taxon>
        <taxon>Gammaproteobacteria</taxon>
        <taxon>Oceanospirillales</taxon>
        <taxon>Oceanospirillaceae</taxon>
        <taxon>Neptuniibacter</taxon>
    </lineage>
</organism>
<evidence type="ECO:0000259" key="1">
    <source>
        <dbReference type="Pfam" id="PF06568"/>
    </source>
</evidence>
<keyword evidence="3" id="KW-1185">Reference proteome</keyword>
<comment type="caution">
    <text evidence="2">The sequence shown here is derived from an EMBL/GenBank/DDBJ whole genome shotgun (WGS) entry which is preliminary data.</text>
</comment>
<evidence type="ECO:0000313" key="3">
    <source>
        <dbReference type="Proteomes" id="UP001449225"/>
    </source>
</evidence>
<protein>
    <submittedName>
        <fullName evidence="2">DUF1127 domain-containing protein</fullName>
    </submittedName>
</protein>
<dbReference type="RefSeq" id="WP_342855018.1">
    <property type="nucleotide sequence ID" value="NZ_JBBMRA010000020.1"/>
</dbReference>
<reference evidence="2 3" key="1">
    <citation type="submission" date="2024-03" db="EMBL/GenBank/DDBJ databases">
        <title>Community enrichment and isolation of bacterial strains for fucoidan degradation.</title>
        <authorList>
            <person name="Sichert A."/>
        </authorList>
    </citation>
    <scope>NUCLEOTIDE SEQUENCE [LARGE SCALE GENOMIC DNA]</scope>
    <source>
        <strain evidence="2 3">AS76</strain>
    </source>
</reference>
<evidence type="ECO:0000313" key="2">
    <source>
        <dbReference type="EMBL" id="MEM5537819.1"/>
    </source>
</evidence>
<accession>A0ABU9TVS4</accession>
<dbReference type="InterPro" id="IPR009506">
    <property type="entry name" value="YjiS-like"/>
</dbReference>
<name>A0ABU9TVS4_9GAMM</name>
<dbReference type="Pfam" id="PF06568">
    <property type="entry name" value="YjiS-like"/>
    <property type="match status" value="1"/>
</dbReference>
<sequence length="78" mass="9281">MIVLPRGHLKGPLEERFQVSFNLQLLGRYQKRLQQQLHHWQQNYQSRNALAKLDNARLSDIGVTPEQAKQESNKPFWR</sequence>
<dbReference type="EMBL" id="JBBMRA010000020">
    <property type="protein sequence ID" value="MEM5537819.1"/>
    <property type="molecule type" value="Genomic_DNA"/>
</dbReference>
<feature type="domain" description="YjiS-like" evidence="1">
    <location>
        <begin position="36"/>
        <end position="68"/>
    </location>
</feature>
<dbReference type="Proteomes" id="UP001449225">
    <property type="component" value="Unassembled WGS sequence"/>
</dbReference>
<gene>
    <name evidence="2" type="ORF">WNY58_15645</name>
</gene>
<proteinExistence type="predicted"/>